<evidence type="ECO:0000256" key="1">
    <source>
        <dbReference type="SAM" id="Phobius"/>
    </source>
</evidence>
<comment type="caution">
    <text evidence="2">The sequence shown here is derived from an EMBL/GenBank/DDBJ whole genome shotgun (WGS) entry which is preliminary data.</text>
</comment>
<accession>A0A0V0RSF8</accession>
<keyword evidence="1" id="KW-1133">Transmembrane helix</keyword>
<keyword evidence="3" id="KW-1185">Reference proteome</keyword>
<protein>
    <submittedName>
        <fullName evidence="2">Uncharacterized protein</fullName>
    </submittedName>
</protein>
<gene>
    <name evidence="2" type="ORF">T07_1845</name>
</gene>
<reference evidence="2 3" key="1">
    <citation type="submission" date="2015-01" db="EMBL/GenBank/DDBJ databases">
        <title>Evolution of Trichinella species and genotypes.</title>
        <authorList>
            <person name="Korhonen P.K."/>
            <person name="Edoardo P."/>
            <person name="Giuseppe L.R."/>
            <person name="Gasser R.B."/>
        </authorList>
    </citation>
    <scope>NUCLEOTIDE SEQUENCE [LARGE SCALE GENOMIC DNA]</scope>
    <source>
        <strain evidence="2">ISS37</strain>
    </source>
</reference>
<keyword evidence="1" id="KW-0472">Membrane</keyword>
<dbReference type="EMBL" id="JYDL01000092">
    <property type="protein sequence ID" value="KRX17157.1"/>
    <property type="molecule type" value="Genomic_DNA"/>
</dbReference>
<sequence length="136" mass="15733">MDVVELAALFQFYFFQATTFAVKICNEHNQPINSLLNYFSCFEISAGSLLVLFAIFLKPFFLLSFHTTTVMKTVVRINMTSKENKQTEKQRHLVVMVVVIVLLFISLLDLELKKKLENAFTSLIKNSIFQINLLQF</sequence>
<evidence type="ECO:0000313" key="2">
    <source>
        <dbReference type="EMBL" id="KRX17157.1"/>
    </source>
</evidence>
<name>A0A0V0RSF8_9BILA</name>
<keyword evidence="1" id="KW-0812">Transmembrane</keyword>
<evidence type="ECO:0000313" key="3">
    <source>
        <dbReference type="Proteomes" id="UP000054630"/>
    </source>
</evidence>
<dbReference type="Proteomes" id="UP000054630">
    <property type="component" value="Unassembled WGS sequence"/>
</dbReference>
<organism evidence="2 3">
    <name type="scientific">Trichinella nelsoni</name>
    <dbReference type="NCBI Taxonomy" id="6336"/>
    <lineage>
        <taxon>Eukaryota</taxon>
        <taxon>Metazoa</taxon>
        <taxon>Ecdysozoa</taxon>
        <taxon>Nematoda</taxon>
        <taxon>Enoplea</taxon>
        <taxon>Dorylaimia</taxon>
        <taxon>Trichinellida</taxon>
        <taxon>Trichinellidae</taxon>
        <taxon>Trichinella</taxon>
    </lineage>
</organism>
<proteinExistence type="predicted"/>
<dbReference type="AlphaFoldDB" id="A0A0V0RSF8"/>
<feature type="transmembrane region" description="Helical" evidence="1">
    <location>
        <begin position="92"/>
        <end position="108"/>
    </location>
</feature>
<feature type="transmembrane region" description="Helical" evidence="1">
    <location>
        <begin position="45"/>
        <end position="71"/>
    </location>
</feature>